<dbReference type="Proteomes" id="UP000001555">
    <property type="component" value="Unassembled WGS sequence"/>
</dbReference>
<feature type="non-terminal residue" evidence="2">
    <location>
        <position position="1"/>
    </location>
</feature>
<dbReference type="InterPro" id="IPR000873">
    <property type="entry name" value="AMP-dep_synth/lig_dom"/>
</dbReference>
<evidence type="ECO:0000313" key="2">
    <source>
        <dbReference type="EMBL" id="EEC05991.1"/>
    </source>
</evidence>
<dbReference type="PANTHER" id="PTHR43767:SF1">
    <property type="entry name" value="NONRIBOSOMAL PEPTIDE SYNTHASE PES1 (EUROFUNG)-RELATED"/>
    <property type="match status" value="1"/>
</dbReference>
<dbReference type="GO" id="GO:0004467">
    <property type="term" value="F:long-chain fatty acid-CoA ligase activity"/>
    <property type="evidence" value="ECO:0007669"/>
    <property type="project" value="UniProtKB-EC"/>
</dbReference>
<gene>
    <name evidence="2" type="ORF">IscW_ISCW003478</name>
</gene>
<feature type="non-terminal residue" evidence="2">
    <location>
        <position position="216"/>
    </location>
</feature>
<dbReference type="PaxDb" id="6945-B7PHB9"/>
<dbReference type="Gene3D" id="3.40.50.12780">
    <property type="entry name" value="N-terminal domain of ligase-like"/>
    <property type="match status" value="1"/>
</dbReference>
<dbReference type="EMBL" id="DS711986">
    <property type="protein sequence ID" value="EEC05991.1"/>
    <property type="molecule type" value="Genomic_DNA"/>
</dbReference>
<dbReference type="EnsemblMetazoa" id="ISCW003478-RA">
    <property type="protein sequence ID" value="ISCW003478-PA"/>
    <property type="gene ID" value="ISCW003478"/>
</dbReference>
<dbReference type="PANTHER" id="PTHR43767">
    <property type="entry name" value="LONG-CHAIN-FATTY-ACID--COA LIGASE"/>
    <property type="match status" value="1"/>
</dbReference>
<dbReference type="VEuPathDB" id="VectorBase:ISCW003478"/>
<keyword evidence="4" id="KW-1185">Reference proteome</keyword>
<keyword evidence="2" id="KW-0436">Ligase</keyword>
<dbReference type="VEuPathDB" id="VectorBase:ISCP_006913"/>
<dbReference type="InterPro" id="IPR042099">
    <property type="entry name" value="ANL_N_sf"/>
</dbReference>
<evidence type="ECO:0000313" key="4">
    <source>
        <dbReference type="Proteomes" id="UP000001555"/>
    </source>
</evidence>
<proteinExistence type="predicted"/>
<reference evidence="3" key="2">
    <citation type="submission" date="2020-05" db="UniProtKB">
        <authorList>
            <consortium name="EnsemblMetazoa"/>
        </authorList>
    </citation>
    <scope>IDENTIFICATION</scope>
    <source>
        <strain evidence="3">wikel</strain>
    </source>
</reference>
<organism>
    <name type="scientific">Ixodes scapularis</name>
    <name type="common">Black-legged tick</name>
    <name type="synonym">Deer tick</name>
    <dbReference type="NCBI Taxonomy" id="6945"/>
    <lineage>
        <taxon>Eukaryota</taxon>
        <taxon>Metazoa</taxon>
        <taxon>Ecdysozoa</taxon>
        <taxon>Arthropoda</taxon>
        <taxon>Chelicerata</taxon>
        <taxon>Arachnida</taxon>
        <taxon>Acari</taxon>
        <taxon>Parasitiformes</taxon>
        <taxon>Ixodida</taxon>
        <taxon>Ixodoidea</taxon>
        <taxon>Ixodidae</taxon>
        <taxon>Ixodinae</taxon>
        <taxon>Ixodes</taxon>
    </lineage>
</organism>
<evidence type="ECO:0000259" key="1">
    <source>
        <dbReference type="Pfam" id="PF00501"/>
    </source>
</evidence>
<dbReference type="Pfam" id="PF00501">
    <property type="entry name" value="AMP-binding"/>
    <property type="match status" value="1"/>
</dbReference>
<feature type="domain" description="AMP-dependent synthetase/ligase" evidence="1">
    <location>
        <begin position="35"/>
        <end position="212"/>
    </location>
</feature>
<dbReference type="HOGENOM" id="CLU_1251882_0_0_1"/>
<dbReference type="AlphaFoldDB" id="B7PHB9"/>
<name>B7PHB9_IXOSC</name>
<dbReference type="EC" id="6.2.1.3" evidence="2"/>
<protein>
    <submittedName>
        <fullName evidence="2 3">AMP dependent CoA ligase, putative</fullName>
        <ecNumber evidence="2">6.2.1.3</ecNumber>
    </submittedName>
</protein>
<dbReference type="EMBL" id="ABJB010463862">
    <property type="status" value="NOT_ANNOTATED_CDS"/>
    <property type="molecule type" value="Genomic_DNA"/>
</dbReference>
<accession>B7PHB9</accession>
<reference evidence="2 4" key="1">
    <citation type="submission" date="2008-03" db="EMBL/GenBank/DDBJ databases">
        <title>Annotation of Ixodes scapularis.</title>
        <authorList>
            <consortium name="Ixodes scapularis Genome Project Consortium"/>
            <person name="Caler E."/>
            <person name="Hannick L.I."/>
            <person name="Bidwell S."/>
            <person name="Joardar V."/>
            <person name="Thiagarajan M."/>
            <person name="Amedeo P."/>
            <person name="Galinsky K.J."/>
            <person name="Schobel S."/>
            <person name="Inman J."/>
            <person name="Hostetler J."/>
            <person name="Miller J."/>
            <person name="Hammond M."/>
            <person name="Megy K."/>
            <person name="Lawson D."/>
            <person name="Kodira C."/>
            <person name="Sutton G."/>
            <person name="Meyer J."/>
            <person name="Hill C.A."/>
            <person name="Birren B."/>
            <person name="Nene V."/>
            <person name="Collins F."/>
            <person name="Alarcon-Chaidez F."/>
            <person name="Wikel S."/>
            <person name="Strausberg R."/>
        </authorList>
    </citation>
    <scope>NUCLEOTIDE SEQUENCE [LARGE SCALE GENOMIC DNA]</scope>
    <source>
        <strain evidence="4">Wikel</strain>
        <strain evidence="2">Wikel colony</strain>
    </source>
</reference>
<dbReference type="VEuPathDB" id="VectorBase:ISCI003478"/>
<dbReference type="InterPro" id="IPR050237">
    <property type="entry name" value="ATP-dep_AMP-bd_enzyme"/>
</dbReference>
<dbReference type="EMBL" id="ABJB010901233">
    <property type="status" value="NOT_ANNOTATED_CDS"/>
    <property type="molecule type" value="Genomic_DNA"/>
</dbReference>
<dbReference type="SUPFAM" id="SSF56801">
    <property type="entry name" value="Acetyl-CoA synthetase-like"/>
    <property type="match status" value="1"/>
</dbReference>
<dbReference type="OrthoDB" id="3633556at2759"/>
<sequence length="216" mass="23376">ITTQRNMTARIMNRVIHSSLPDFDVGNSYASQFIEQRLKKLSTKIILVDTHQTLTGSQLLEKIRKYAVGFQQHGVKPGSNVCAYIGNSAETVAAAFGIVFAGGTLVMATATYVARELLYTIEDSQCTFLLTDQKGAANAAKVTMPSNIKAMFSVGNSPGFINVLQFQNLCDASFTPHAPTNNEKEVVVIMYTSGSVGPPKGVEISHKAYCAGFHTF</sequence>
<dbReference type="STRING" id="6945.B7PHB9"/>
<evidence type="ECO:0000313" key="3">
    <source>
        <dbReference type="EnsemblMetazoa" id="ISCW003478-PA"/>
    </source>
</evidence>